<dbReference type="RefSeq" id="XP_026665778.2">
    <property type="nucleotide sequence ID" value="XM_026809977.2"/>
</dbReference>
<feature type="region of interest" description="Disordered" evidence="1">
    <location>
        <begin position="159"/>
        <end position="313"/>
    </location>
</feature>
<feature type="region of interest" description="Disordered" evidence="1">
    <location>
        <begin position="343"/>
        <end position="395"/>
    </location>
</feature>
<dbReference type="Pfam" id="PF05699">
    <property type="entry name" value="Dimer_Tnp_hAT"/>
    <property type="match status" value="1"/>
</dbReference>
<dbReference type="GO" id="GO:0046983">
    <property type="term" value="F:protein dimerization activity"/>
    <property type="evidence" value="ECO:0007669"/>
    <property type="project" value="InterPro"/>
</dbReference>
<keyword evidence="3" id="KW-1185">Reference proteome</keyword>
<dbReference type="InterPro" id="IPR008906">
    <property type="entry name" value="HATC_C_dom"/>
</dbReference>
<evidence type="ECO:0000313" key="4">
    <source>
        <dbReference type="RefSeq" id="XP_026665778.2"/>
    </source>
</evidence>
<feature type="domain" description="HAT C-terminal dimerisation" evidence="2">
    <location>
        <begin position="47"/>
        <end position="118"/>
    </location>
</feature>
<dbReference type="KEGG" id="pda:120112109"/>
<organism evidence="3 5">
    <name type="scientific">Phoenix dactylifera</name>
    <name type="common">Date palm</name>
    <dbReference type="NCBI Taxonomy" id="42345"/>
    <lineage>
        <taxon>Eukaryota</taxon>
        <taxon>Viridiplantae</taxon>
        <taxon>Streptophyta</taxon>
        <taxon>Embryophyta</taxon>
        <taxon>Tracheophyta</taxon>
        <taxon>Spermatophyta</taxon>
        <taxon>Magnoliopsida</taxon>
        <taxon>Liliopsida</taxon>
        <taxon>Arecaceae</taxon>
        <taxon>Coryphoideae</taxon>
        <taxon>Phoeniceae</taxon>
        <taxon>Phoenix</taxon>
    </lineage>
</organism>
<dbReference type="Proteomes" id="UP000228380">
    <property type="component" value="Chromosome 1"/>
</dbReference>
<dbReference type="PANTHER" id="PTHR32166:SF123">
    <property type="entry name" value="BED-TYPE DOMAIN-CONTAINING PROTEIN"/>
    <property type="match status" value="1"/>
</dbReference>
<dbReference type="AlphaFoldDB" id="A0A8B9ATE7"/>
<dbReference type="InterPro" id="IPR012337">
    <property type="entry name" value="RNaseH-like_sf"/>
</dbReference>
<dbReference type="Proteomes" id="UP000228380">
    <property type="component" value="Chromosome 11"/>
</dbReference>
<feature type="compositionally biased region" description="Basic residues" evidence="1">
    <location>
        <begin position="291"/>
        <end position="300"/>
    </location>
</feature>
<protein>
    <submittedName>
        <fullName evidence="4">Uncharacterized protein LOC113463639</fullName>
    </submittedName>
    <submittedName>
        <fullName evidence="5">Uncharacterized protein LOC120112109</fullName>
    </submittedName>
</protein>
<evidence type="ECO:0000256" key="1">
    <source>
        <dbReference type="SAM" id="MobiDB-lite"/>
    </source>
</evidence>
<evidence type="ECO:0000313" key="5">
    <source>
        <dbReference type="RefSeq" id="XP_038986634.1"/>
    </source>
</evidence>
<dbReference type="KEGG" id="pda:113463639"/>
<proteinExistence type="predicted"/>
<accession>A0A8B9ATE7</accession>
<feature type="compositionally biased region" description="Gly residues" evidence="1">
    <location>
        <begin position="233"/>
        <end position="249"/>
    </location>
</feature>
<sequence>MDETLLDALRNVIYKMEADPEKAALCLEESKLFREGSYSFGQRAAVVSKHNMNPAEWWVHFGGSARNLKRIAIRILSQTVSSSGCERNWSTFALIHSKQRNRLTQKRLNDLVYVHYNLRLRLKCIQEEVELKYTDPIYGSFTADDDDPLLGWLVGQQQEPELDEPGSPPRPATFIATEAGVDPEQWAERNIPRTPRADQPQAQGSQTERARKGKQRIPMESVEEETWTSSDEGSGGDGSSSHGGSGGQYGTHETQPEGGLYFTGESQFMGATQDTDHGRPPDRDREDIIGYRRRAPRGRSGRQDTTADPRTYGYGFYYPQPQPDEYGYGALDFASAIFGWAPTQSEDTSQSQSVSERSDSSYNLARVPSDWVDLPPPDYTYDPDIYESHRHSSRF</sequence>
<evidence type="ECO:0000313" key="3">
    <source>
        <dbReference type="Proteomes" id="UP000228380"/>
    </source>
</evidence>
<dbReference type="SUPFAM" id="SSF53098">
    <property type="entry name" value="Ribonuclease H-like"/>
    <property type="match status" value="1"/>
</dbReference>
<feature type="compositionally biased region" description="Polar residues" evidence="1">
    <location>
        <begin position="264"/>
        <end position="273"/>
    </location>
</feature>
<evidence type="ECO:0000259" key="2">
    <source>
        <dbReference type="Pfam" id="PF05699"/>
    </source>
</evidence>
<reference evidence="3" key="1">
    <citation type="journal article" date="2019" name="Nat. Commun.">
        <title>Genome-wide association mapping of date palm fruit traits.</title>
        <authorList>
            <person name="Hazzouri K.M."/>
            <person name="Gros-Balthazard M."/>
            <person name="Flowers J.M."/>
            <person name="Copetti D."/>
            <person name="Lemansour A."/>
            <person name="Lebrun M."/>
            <person name="Masmoudi K."/>
            <person name="Ferrand S."/>
            <person name="Dhar M.I."/>
            <person name="Fresquez Z.A."/>
            <person name="Rosas U."/>
            <person name="Zhang J."/>
            <person name="Talag J."/>
            <person name="Lee S."/>
            <person name="Kudrna D."/>
            <person name="Powell R.F."/>
            <person name="Leitch I.J."/>
            <person name="Krueger R.R."/>
            <person name="Wing R.A."/>
            <person name="Amiri K.M.A."/>
            <person name="Purugganan M.D."/>
        </authorList>
    </citation>
    <scope>NUCLEOTIDE SEQUENCE [LARGE SCALE GENOMIC DNA]</scope>
    <source>
        <strain evidence="3">cv. Khalas</strain>
    </source>
</reference>
<reference evidence="4 5" key="2">
    <citation type="submission" date="2025-04" db="UniProtKB">
        <authorList>
            <consortium name="RefSeq"/>
        </authorList>
    </citation>
    <scope>IDENTIFICATION</scope>
    <source>
        <tissue evidence="4 5">Young leaves</tissue>
    </source>
</reference>
<feature type="compositionally biased region" description="Basic and acidic residues" evidence="1">
    <location>
        <begin position="274"/>
        <end position="290"/>
    </location>
</feature>
<gene>
    <name evidence="5" type="primary">LOC120112109</name>
    <name evidence="4" type="synonym">LOC113463639</name>
</gene>
<dbReference type="RefSeq" id="XP_038986634.1">
    <property type="nucleotide sequence ID" value="XM_039130706.1"/>
</dbReference>
<dbReference type="GeneID" id="120112109"/>
<name>A0A8B9ATE7_PHODC</name>
<dbReference type="OrthoDB" id="651094at2759"/>
<dbReference type="PANTHER" id="PTHR32166">
    <property type="entry name" value="OSJNBA0013A04.12 PROTEIN"/>
    <property type="match status" value="1"/>
</dbReference>
<feature type="compositionally biased region" description="Basic and acidic residues" evidence="1">
    <location>
        <begin position="386"/>
        <end position="395"/>
    </location>
</feature>